<dbReference type="Gene3D" id="3.90.550.10">
    <property type="entry name" value="Spore Coat Polysaccharide Biosynthesis Protein SpsA, Chain A"/>
    <property type="match status" value="1"/>
</dbReference>
<reference evidence="6" key="1">
    <citation type="submission" date="2018-06" db="EMBL/GenBank/DDBJ databases">
        <authorList>
            <person name="Zhirakovskaya E."/>
        </authorList>
    </citation>
    <scope>NUCLEOTIDE SEQUENCE</scope>
</reference>
<name>A0A3B0VAQ9_9ZZZZ</name>
<evidence type="ECO:0000313" key="6">
    <source>
        <dbReference type="EMBL" id="VAW40778.1"/>
    </source>
</evidence>
<feature type="domain" description="Glycosyltransferase 2-like" evidence="5">
    <location>
        <begin position="7"/>
        <end position="131"/>
    </location>
</feature>
<dbReference type="GO" id="GO:0016757">
    <property type="term" value="F:glycosyltransferase activity"/>
    <property type="evidence" value="ECO:0007669"/>
    <property type="project" value="UniProtKB-KW"/>
</dbReference>
<dbReference type="InterPro" id="IPR029044">
    <property type="entry name" value="Nucleotide-diphossugar_trans"/>
</dbReference>
<dbReference type="EMBL" id="UOEX01000353">
    <property type="protein sequence ID" value="VAW40778.1"/>
    <property type="molecule type" value="Genomic_DNA"/>
</dbReference>
<protein>
    <recommendedName>
        <fullName evidence="5">Glycosyltransferase 2-like domain-containing protein</fullName>
    </recommendedName>
</protein>
<keyword evidence="3" id="KW-0808">Transferase</keyword>
<evidence type="ECO:0000256" key="4">
    <source>
        <dbReference type="SAM" id="Phobius"/>
    </source>
</evidence>
<keyword evidence="2" id="KW-0328">Glycosyltransferase</keyword>
<evidence type="ECO:0000256" key="2">
    <source>
        <dbReference type="ARBA" id="ARBA00022676"/>
    </source>
</evidence>
<dbReference type="InterPro" id="IPR001173">
    <property type="entry name" value="Glyco_trans_2-like"/>
</dbReference>
<dbReference type="PANTHER" id="PTHR43179">
    <property type="entry name" value="RHAMNOSYLTRANSFERASE WBBL"/>
    <property type="match status" value="1"/>
</dbReference>
<keyword evidence="4" id="KW-0812">Transmembrane</keyword>
<dbReference type="AlphaFoldDB" id="A0A3B0VAQ9"/>
<evidence type="ECO:0000259" key="5">
    <source>
        <dbReference type="Pfam" id="PF00535"/>
    </source>
</evidence>
<organism evidence="6">
    <name type="scientific">hydrothermal vent metagenome</name>
    <dbReference type="NCBI Taxonomy" id="652676"/>
    <lineage>
        <taxon>unclassified sequences</taxon>
        <taxon>metagenomes</taxon>
        <taxon>ecological metagenomes</taxon>
    </lineage>
</organism>
<dbReference type="SUPFAM" id="SSF53448">
    <property type="entry name" value="Nucleotide-diphospho-sugar transferases"/>
    <property type="match status" value="1"/>
</dbReference>
<proteinExistence type="inferred from homology"/>
<dbReference type="PANTHER" id="PTHR43179:SF12">
    <property type="entry name" value="GALACTOFURANOSYLTRANSFERASE GLFT2"/>
    <property type="match status" value="1"/>
</dbReference>
<sequence length="296" mass="33354">MSNETAIIIVNYYSWQLVCRCIESLNNHLKQDFKVIVVDNSDEPEGADITTQHPEIELITAKVNHGFAAGCNLGIKRALEGESDYVLLLNPDTRVDGDFLSAMIGLLEQNSTIGMAGPKIVNDTPQRELWNGGGRLNWFAGGTRKIVGANSSEQEVFEVSFLSGCVLLLRAEAVRDVGLLAEDYFLYFEDTDYVQRFLSRGWQVVYTPGAVVIHSASATIGFQSELYVYYFSRNRIRFMRHWAKWYQYAVFMAFNTLVKLPGSLIIFGILRRRPGLIKAYWQGYLHGLMGTGGRLV</sequence>
<feature type="transmembrane region" description="Helical" evidence="4">
    <location>
        <begin position="245"/>
        <end position="270"/>
    </location>
</feature>
<accession>A0A3B0VAQ9</accession>
<comment type="similarity">
    <text evidence="1">Belongs to the glycosyltransferase 2 family.</text>
</comment>
<dbReference type="Pfam" id="PF00535">
    <property type="entry name" value="Glycos_transf_2"/>
    <property type="match status" value="1"/>
</dbReference>
<evidence type="ECO:0000256" key="1">
    <source>
        <dbReference type="ARBA" id="ARBA00006739"/>
    </source>
</evidence>
<keyword evidence="4" id="KW-1133">Transmembrane helix</keyword>
<keyword evidence="4" id="KW-0472">Membrane</keyword>
<gene>
    <name evidence="6" type="ORF">MNBD_DELTA03-988</name>
</gene>
<evidence type="ECO:0000256" key="3">
    <source>
        <dbReference type="ARBA" id="ARBA00022679"/>
    </source>
</evidence>
<dbReference type="CDD" id="cd04186">
    <property type="entry name" value="GT_2_like_c"/>
    <property type="match status" value="1"/>
</dbReference>